<name>A0A372LRG4_9BACI</name>
<evidence type="ECO:0000313" key="2">
    <source>
        <dbReference type="EMBL" id="RFU70809.1"/>
    </source>
</evidence>
<dbReference type="Proteomes" id="UP000264541">
    <property type="component" value="Unassembled WGS sequence"/>
</dbReference>
<gene>
    <name evidence="2" type="ORF">D0469_05025</name>
</gene>
<proteinExistence type="predicted"/>
<evidence type="ECO:0000313" key="3">
    <source>
        <dbReference type="Proteomes" id="UP000264541"/>
    </source>
</evidence>
<accession>A0A372LRG4</accession>
<keyword evidence="1" id="KW-0732">Signal</keyword>
<sequence length="167" mass="19167">MKKFLFIVLALICISPSFMDAAPDSKADAAPEPKAEKHSAFFNKLTDTNKGFAVEADYIEWYFGEQANIEAEIDNDCLMEDDKCIAPDGYYIRNTDQKSLTLPIAKDATVIMQTYQIEKTNEIQWDQEVTLEEFIKEFESSERLQYVPYHIEVQDGAITKITEQYVP</sequence>
<dbReference type="EMBL" id="QVTE01000011">
    <property type="protein sequence ID" value="RFU70809.1"/>
    <property type="molecule type" value="Genomic_DNA"/>
</dbReference>
<dbReference type="OrthoDB" id="2678247at2"/>
<feature type="signal peptide" evidence="1">
    <location>
        <begin position="1"/>
        <end position="21"/>
    </location>
</feature>
<dbReference type="AlphaFoldDB" id="A0A372LRG4"/>
<reference evidence="2 3" key="1">
    <citation type="submission" date="2018-08" db="EMBL/GenBank/DDBJ databases">
        <title>Bacillus chawlae sp. nov., Bacillus glennii sp. nov., and Bacillus saganii sp. nov. Isolated from the Vehicle Assembly Building at Kennedy Space Center where the Viking Spacecraft were Assembled.</title>
        <authorList>
            <person name="Seuylemezian A."/>
            <person name="Vaishampayan P."/>
        </authorList>
    </citation>
    <scope>NUCLEOTIDE SEQUENCE [LARGE SCALE GENOMIC DNA]</scope>
    <source>
        <strain evidence="2 3">V47-23a</strain>
    </source>
</reference>
<dbReference type="RefSeq" id="WP_117325547.1">
    <property type="nucleotide sequence ID" value="NZ_QVTE01000011.1"/>
</dbReference>
<keyword evidence="3" id="KW-1185">Reference proteome</keyword>
<feature type="chain" id="PRO_5016679294" evidence="1">
    <location>
        <begin position="22"/>
        <end position="167"/>
    </location>
</feature>
<protein>
    <submittedName>
        <fullName evidence="2">Uncharacterized protein</fullName>
    </submittedName>
</protein>
<evidence type="ECO:0000256" key="1">
    <source>
        <dbReference type="SAM" id="SignalP"/>
    </source>
</evidence>
<comment type="caution">
    <text evidence="2">The sequence shown here is derived from an EMBL/GenBank/DDBJ whole genome shotgun (WGS) entry which is preliminary data.</text>
</comment>
<organism evidence="2 3">
    <name type="scientific">Peribacillus saganii</name>
    <dbReference type="NCBI Taxonomy" id="2303992"/>
    <lineage>
        <taxon>Bacteria</taxon>
        <taxon>Bacillati</taxon>
        <taxon>Bacillota</taxon>
        <taxon>Bacilli</taxon>
        <taxon>Bacillales</taxon>
        <taxon>Bacillaceae</taxon>
        <taxon>Peribacillus</taxon>
    </lineage>
</organism>